<reference evidence="2 3" key="1">
    <citation type="submission" date="2023-09" db="EMBL/GenBank/DDBJ databases">
        <authorList>
            <person name="Rey-Velasco X."/>
        </authorList>
    </citation>
    <scope>NUCLEOTIDE SEQUENCE [LARGE SCALE GENOMIC DNA]</scope>
    <source>
        <strain evidence="2 3">W311</strain>
    </source>
</reference>
<dbReference type="RefSeq" id="WP_313918153.1">
    <property type="nucleotide sequence ID" value="NZ_CP135076.1"/>
</dbReference>
<organism evidence="2 3">
    <name type="scientific">Stakelama saccharophila</name>
    <dbReference type="NCBI Taxonomy" id="3075605"/>
    <lineage>
        <taxon>Bacteria</taxon>
        <taxon>Pseudomonadati</taxon>
        <taxon>Pseudomonadota</taxon>
        <taxon>Alphaproteobacteria</taxon>
        <taxon>Sphingomonadales</taxon>
        <taxon>Sphingomonadaceae</taxon>
        <taxon>Stakelama</taxon>
    </lineage>
</organism>
<accession>A0ABZ0BC67</accession>
<evidence type="ECO:0000256" key="1">
    <source>
        <dbReference type="SAM" id="Phobius"/>
    </source>
</evidence>
<keyword evidence="3" id="KW-1185">Reference proteome</keyword>
<dbReference type="Proteomes" id="UP001302249">
    <property type="component" value="Chromosome"/>
</dbReference>
<keyword evidence="1" id="KW-1133">Transmembrane helix</keyword>
<keyword evidence="1" id="KW-0812">Transmembrane</keyword>
<dbReference type="InterPro" id="IPR009935">
    <property type="entry name" value="DUF1467"/>
</dbReference>
<feature type="transmembrane region" description="Helical" evidence="1">
    <location>
        <begin position="7"/>
        <end position="26"/>
    </location>
</feature>
<name>A0ABZ0BC67_9SPHN</name>
<sequence length="87" mass="9539">MAWQSMLAVYVLFWVITAFVVLPFNVRTDPAAGDEHVPGQADSAPATVPFRRILLQTTLVSAILFALFALNYSYGWVTVAMLDFSAG</sequence>
<protein>
    <submittedName>
        <fullName evidence="2">DUF1467 family protein</fullName>
    </submittedName>
</protein>
<keyword evidence="1" id="KW-0472">Membrane</keyword>
<gene>
    <name evidence="2" type="ORF">RPR59_07220</name>
</gene>
<evidence type="ECO:0000313" key="2">
    <source>
        <dbReference type="EMBL" id="WNO55025.1"/>
    </source>
</evidence>
<dbReference type="EMBL" id="CP135076">
    <property type="protein sequence ID" value="WNO55025.1"/>
    <property type="molecule type" value="Genomic_DNA"/>
</dbReference>
<evidence type="ECO:0000313" key="3">
    <source>
        <dbReference type="Proteomes" id="UP001302249"/>
    </source>
</evidence>
<dbReference type="Pfam" id="PF07330">
    <property type="entry name" value="DUF1467"/>
    <property type="match status" value="1"/>
</dbReference>
<proteinExistence type="predicted"/>
<feature type="transmembrane region" description="Helical" evidence="1">
    <location>
        <begin position="53"/>
        <end position="74"/>
    </location>
</feature>